<comment type="caution">
    <text evidence="4">The sequence shown here is derived from an EMBL/GenBank/DDBJ whole genome shotgun (WGS) entry which is preliminary data.</text>
</comment>
<dbReference type="AlphaFoldDB" id="V6TAI2"/>
<evidence type="ECO:0000256" key="2">
    <source>
        <dbReference type="SAM" id="Coils"/>
    </source>
</evidence>
<feature type="repeat" description="ANK" evidence="1">
    <location>
        <begin position="892"/>
        <end position="913"/>
    </location>
</feature>
<evidence type="ECO:0000313" key="4">
    <source>
        <dbReference type="EMBL" id="ESU35886.1"/>
    </source>
</evidence>
<dbReference type="VEuPathDB" id="GiardiaDB:GL50581_658"/>
<dbReference type="Proteomes" id="UP000018320">
    <property type="component" value="Unassembled WGS sequence"/>
</dbReference>
<gene>
    <name evidence="4" type="ORF">DHA2_152413</name>
</gene>
<dbReference type="PROSITE" id="PS50088">
    <property type="entry name" value="ANK_REPEAT"/>
    <property type="match status" value="1"/>
</dbReference>
<reference evidence="5" key="1">
    <citation type="submission" date="2012-02" db="EMBL/GenBank/DDBJ databases">
        <title>Genome sequencing of Giardia lamblia Genotypes A2 and B isolates (DH and GS) and comparative analysis with the genomes of Genotypes A1 and E (WB and Pig).</title>
        <authorList>
            <person name="Adam R."/>
            <person name="Dahlstrom E."/>
            <person name="Martens C."/>
            <person name="Bruno D."/>
            <person name="Barbian K."/>
            <person name="Porcella S.F."/>
            <person name="Nash T."/>
        </authorList>
    </citation>
    <scope>NUCLEOTIDE SEQUENCE</scope>
    <source>
        <strain evidence="5">DH</strain>
    </source>
</reference>
<feature type="region of interest" description="Disordered" evidence="3">
    <location>
        <begin position="405"/>
        <end position="425"/>
    </location>
</feature>
<reference evidence="4 5" key="2">
    <citation type="journal article" date="2013" name="Genome Biol. Evol.">
        <title>Genome sequencing of Giardia lamblia genotypes A2 and B isolates (DH and GS) and comparative analysis with the genomes of genotypes A1 and E (WB and Pig).</title>
        <authorList>
            <person name="Adam R.D."/>
            <person name="Dahlstrom E.W."/>
            <person name="Martens C.A."/>
            <person name="Bruno D.P."/>
            <person name="Barbian K.D."/>
            <person name="Ricklefs S.M."/>
            <person name="Hernandez M.M."/>
            <person name="Narla N.P."/>
            <person name="Patel R.B."/>
            <person name="Porcella S.F."/>
            <person name="Nash T.E."/>
        </authorList>
    </citation>
    <scope>NUCLEOTIDE SEQUENCE [LARGE SCALE GENOMIC DNA]</scope>
    <source>
        <strain evidence="4 5">DH</strain>
    </source>
</reference>
<evidence type="ECO:0000256" key="1">
    <source>
        <dbReference type="PROSITE-ProRule" id="PRU00023"/>
    </source>
</evidence>
<dbReference type="VEuPathDB" id="GiardiaDB:DHA2_152413"/>
<dbReference type="SUPFAM" id="SSF48403">
    <property type="entry name" value="Ankyrin repeat"/>
    <property type="match status" value="2"/>
</dbReference>
<organism evidence="4 5">
    <name type="scientific">Giardia intestinalis</name>
    <name type="common">Giardia lamblia</name>
    <dbReference type="NCBI Taxonomy" id="5741"/>
    <lineage>
        <taxon>Eukaryota</taxon>
        <taxon>Metamonada</taxon>
        <taxon>Diplomonadida</taxon>
        <taxon>Hexamitidae</taxon>
        <taxon>Giardiinae</taxon>
        <taxon>Giardia</taxon>
    </lineage>
</organism>
<dbReference type="SMART" id="SM00248">
    <property type="entry name" value="ANK"/>
    <property type="match status" value="7"/>
</dbReference>
<accession>V6TAI2</accession>
<dbReference type="Pfam" id="PF12796">
    <property type="entry name" value="Ank_2"/>
    <property type="match status" value="3"/>
</dbReference>
<dbReference type="InterPro" id="IPR036770">
    <property type="entry name" value="Ankyrin_rpt-contain_sf"/>
</dbReference>
<dbReference type="VEuPathDB" id="GiardiaDB:QR46_3965"/>
<name>V6TAI2_GIAIN</name>
<dbReference type="PANTHER" id="PTHR24184:SF11">
    <property type="entry name" value="ANKYRIN REPEAT AND SOCS BOX CONTAINING 3"/>
    <property type="match status" value="1"/>
</dbReference>
<dbReference type="PROSITE" id="PS50297">
    <property type="entry name" value="ANK_REP_REGION"/>
    <property type="match status" value="1"/>
</dbReference>
<protein>
    <submittedName>
        <fullName evidence="4">Ankyrin repeat protein</fullName>
    </submittedName>
</protein>
<keyword evidence="2" id="KW-0175">Coiled coil</keyword>
<dbReference type="EMBL" id="AHGT01000065">
    <property type="protein sequence ID" value="ESU35886.1"/>
    <property type="molecule type" value="Genomic_DNA"/>
</dbReference>
<feature type="coiled-coil region" evidence="2">
    <location>
        <begin position="270"/>
        <end position="297"/>
    </location>
</feature>
<evidence type="ECO:0000256" key="3">
    <source>
        <dbReference type="SAM" id="MobiDB-lite"/>
    </source>
</evidence>
<sequence length="960" mass="105551">MEKSLPRSCCRHVNSTSKKSSLLSGIWMISVWFGAAQRGDVAVIKELLQVHVRTVEENGNTALMLATRNGHSNICQILSSYEAGMRNAEGMTALMMAAVANNAELCDILAPLEWPLTLSDGKDALILAAELGNAYALTVLSAHADLIQDASGHTALDYAALHDNIACVRTIVETQRLSTGQIDSAIEKAERTKSTSVVDYLVTTRLAMKSKSKDETDVKIRELERAVASLQLCFAERENREFGVPRSDAACTGNLPPRSLSQLAAPKSSIPETDIKLTELLEENKRLKKRLAASMDQSTSIASQVVLGNESDEVKLLYKELESAAAIMRDYEARIDDLTSTLRERDMTILQLRTSQLRLVSADPVAAEANFFSSGLDSFHSSTRSGKPLETPKKRAFSAIKKSFCGSGRDGRSRSRSKSVRGSSLTLDDGCHNASLGTDCTGRASCTICGSTKLMTIIDNLKLTVSEYESIQACMQAQVDEITRLTDELNGYHNVNICSNMPSPTNSHHQMALQQPASNTCSQQTVLDMEALDTLLVNLDLSNTEEKKAMNLWNIVFQKTLELTSDDTRKMVVRNLLIALNKDLVKCTQSSVGSLDNESDQQLTCQCFKRQQAFLPLFGYLPDQYIRYITNLYQYAQSLEKLTTQSSKSCTTSAVSDTLRECQQEHPDEASNLQIKDDLFDGRNSLEISSLKDKVRFADAEAVVLDESISHSLSMPTLLADNTQTSTSAVAHARPTTPASVIQPEDSVDTLAGSLPNILDGMTDDDYNPLMRAIKTNNLREIGTTLRYAGESLSDGSTALMLAAEHNCIVAVKYLLSVEAKRVRSDGKVALDIALEKGHYKIAELLSAECLDVSAYSRESGRVTELMTAVLDGDMKLAWSLIPLQAGLQDEEGRTALMYAITEGKMNMVQMLIPYEHGIIDKEGRNIHDFIKFFINDRSLISQLETSLLRCSLRTNSRVQ</sequence>
<dbReference type="PANTHER" id="PTHR24184">
    <property type="entry name" value="SI:CH211-189E2.2"/>
    <property type="match status" value="1"/>
</dbReference>
<keyword evidence="1" id="KW-0040">ANK repeat</keyword>
<dbReference type="VEuPathDB" id="GiardiaDB:GL50803_0016533"/>
<dbReference type="Gene3D" id="1.25.40.20">
    <property type="entry name" value="Ankyrin repeat-containing domain"/>
    <property type="match status" value="3"/>
</dbReference>
<proteinExistence type="predicted"/>
<dbReference type="InterPro" id="IPR002110">
    <property type="entry name" value="Ankyrin_rpt"/>
</dbReference>
<evidence type="ECO:0000313" key="5">
    <source>
        <dbReference type="Proteomes" id="UP000018320"/>
    </source>
</evidence>